<evidence type="ECO:0000313" key="3">
    <source>
        <dbReference type="RefSeq" id="XP_032319113.1"/>
    </source>
</evidence>
<evidence type="ECO:0000256" key="1">
    <source>
        <dbReference type="SAM" id="MobiDB-lite"/>
    </source>
</evidence>
<name>A0A8B8RME9_CAMFR</name>
<keyword evidence="2" id="KW-1185">Reference proteome</keyword>
<dbReference type="KEGG" id="cfr:116658306"/>
<protein>
    <submittedName>
        <fullName evidence="3">Collagen alpha-1(I) chain-like</fullName>
    </submittedName>
</protein>
<accession>A0A8B8RME9</accession>
<proteinExistence type="predicted"/>
<dbReference type="RefSeq" id="XP_032319113.1">
    <property type="nucleotide sequence ID" value="XM_032463222.1"/>
</dbReference>
<organism evidence="2 3">
    <name type="scientific">Camelus ferus</name>
    <name type="common">Wild bactrian camel</name>
    <name type="synonym">Camelus bactrianus ferus</name>
    <dbReference type="NCBI Taxonomy" id="419612"/>
    <lineage>
        <taxon>Eukaryota</taxon>
        <taxon>Metazoa</taxon>
        <taxon>Chordata</taxon>
        <taxon>Craniata</taxon>
        <taxon>Vertebrata</taxon>
        <taxon>Euteleostomi</taxon>
        <taxon>Mammalia</taxon>
        <taxon>Eutheria</taxon>
        <taxon>Laurasiatheria</taxon>
        <taxon>Artiodactyla</taxon>
        <taxon>Tylopoda</taxon>
        <taxon>Camelidae</taxon>
        <taxon>Camelus</taxon>
    </lineage>
</organism>
<gene>
    <name evidence="3" type="primary">LOC116658306</name>
</gene>
<dbReference type="GeneID" id="116658306"/>
<dbReference type="Proteomes" id="UP000694856">
    <property type="component" value="Chromosome 20"/>
</dbReference>
<evidence type="ECO:0000313" key="2">
    <source>
        <dbReference type="Proteomes" id="UP000694856"/>
    </source>
</evidence>
<dbReference type="AlphaFoldDB" id="A0A8B8RME9"/>
<feature type="region of interest" description="Disordered" evidence="1">
    <location>
        <begin position="1"/>
        <end position="119"/>
    </location>
</feature>
<reference evidence="3" key="1">
    <citation type="submission" date="2025-08" db="UniProtKB">
        <authorList>
            <consortium name="RefSeq"/>
        </authorList>
    </citation>
    <scope>IDENTIFICATION</scope>
    <source>
        <tissue evidence="3">Ear skin</tissue>
    </source>
</reference>
<sequence length="141" mass="14578">MGGSKSPECKFPCPVRPRRGGLGCPGPRGPRARPPAEGGNGSGRRGLAGRTLTPPHRGARGSWEPGLRNPGASRRLQGRQAGRSRVPGAVSPGRHSAKARQRCSLGTQSESGKVPGNPRTALRAGEWAALVGRSPSCGLCF</sequence>